<keyword evidence="5" id="KW-0040">ANK repeat</keyword>
<dbReference type="GO" id="GO:0042981">
    <property type="term" value="P:regulation of apoptotic process"/>
    <property type="evidence" value="ECO:0007669"/>
    <property type="project" value="InterPro"/>
</dbReference>
<dbReference type="GO" id="GO:0002039">
    <property type="term" value="F:p53 binding"/>
    <property type="evidence" value="ECO:0007669"/>
    <property type="project" value="InterPro"/>
</dbReference>
<evidence type="ECO:0000256" key="4">
    <source>
        <dbReference type="ARBA" id="ARBA00022737"/>
    </source>
</evidence>
<evidence type="ECO:0000256" key="3">
    <source>
        <dbReference type="ARBA" id="ARBA00022703"/>
    </source>
</evidence>
<dbReference type="PRINTS" id="PR00452">
    <property type="entry name" value="SH3DOMAIN"/>
</dbReference>
<evidence type="ECO:0000256" key="5">
    <source>
        <dbReference type="ARBA" id="ARBA00023043"/>
    </source>
</evidence>
<dbReference type="Proteomes" id="UP000504639">
    <property type="component" value="Unplaced"/>
</dbReference>
<dbReference type="GO" id="GO:0006915">
    <property type="term" value="P:apoptotic process"/>
    <property type="evidence" value="ECO:0007669"/>
    <property type="project" value="UniProtKB-KW"/>
</dbReference>
<keyword evidence="2 7" id="KW-0728">SH3 domain</keyword>
<dbReference type="AlphaFoldDB" id="A0A6J3EH49"/>
<dbReference type="InParanoid" id="A0A6J3EH49"/>
<evidence type="ECO:0000256" key="7">
    <source>
        <dbReference type="PROSITE-ProRule" id="PRU00192"/>
    </source>
</evidence>
<dbReference type="KEGG" id="aful:116501559"/>
<dbReference type="SUPFAM" id="SSF50044">
    <property type="entry name" value="SH3-domain"/>
    <property type="match status" value="1"/>
</dbReference>
<reference evidence="10" key="1">
    <citation type="submission" date="2025-08" db="UniProtKB">
        <authorList>
            <consortium name="RefSeq"/>
        </authorList>
    </citation>
    <scope>IDENTIFICATION</scope>
    <source>
        <tissue evidence="10">Lung</tissue>
    </source>
</reference>
<dbReference type="PROSITE" id="PS50002">
    <property type="entry name" value="SH3"/>
    <property type="match status" value="1"/>
</dbReference>
<evidence type="ECO:0000256" key="2">
    <source>
        <dbReference type="ARBA" id="ARBA00022443"/>
    </source>
</evidence>
<comment type="subcellular location">
    <subcellularLocation>
        <location evidence="1">Nucleus</location>
    </subcellularLocation>
</comment>
<accession>A0A6J3EH49</accession>
<dbReference type="SUPFAM" id="SSF48403">
    <property type="entry name" value="Ankyrin repeat"/>
    <property type="match status" value="1"/>
</dbReference>
<evidence type="ECO:0000313" key="10">
    <source>
        <dbReference type="RefSeq" id="XP_032063056.1"/>
    </source>
</evidence>
<keyword evidence="3" id="KW-0053">Apoptosis</keyword>
<dbReference type="InterPro" id="IPR036028">
    <property type="entry name" value="SH3-like_dom_sf"/>
</dbReference>
<dbReference type="InterPro" id="IPR001452">
    <property type="entry name" value="SH3_domain"/>
</dbReference>
<dbReference type="GO" id="GO:0005634">
    <property type="term" value="C:nucleus"/>
    <property type="evidence" value="ECO:0007669"/>
    <property type="project" value="UniProtKB-SubCell"/>
</dbReference>
<keyword evidence="9" id="KW-1185">Reference proteome</keyword>
<proteinExistence type="predicted"/>
<organism evidence="9 10">
    <name type="scientific">Aythya fuligula</name>
    <name type="common">Tufted duck</name>
    <name type="synonym">Anas fuligula</name>
    <dbReference type="NCBI Taxonomy" id="219594"/>
    <lineage>
        <taxon>Eukaryota</taxon>
        <taxon>Metazoa</taxon>
        <taxon>Chordata</taxon>
        <taxon>Craniata</taxon>
        <taxon>Vertebrata</taxon>
        <taxon>Euteleostomi</taxon>
        <taxon>Archelosauria</taxon>
        <taxon>Archosauria</taxon>
        <taxon>Dinosauria</taxon>
        <taxon>Saurischia</taxon>
        <taxon>Theropoda</taxon>
        <taxon>Coelurosauria</taxon>
        <taxon>Aves</taxon>
        <taxon>Neognathae</taxon>
        <taxon>Galloanserae</taxon>
        <taxon>Anseriformes</taxon>
        <taxon>Anatidae</taxon>
        <taxon>Aythyinae</taxon>
        <taxon>Aythya</taxon>
    </lineage>
</organism>
<dbReference type="InterPro" id="IPR036770">
    <property type="entry name" value="Ankyrin_rpt-contain_sf"/>
</dbReference>
<keyword evidence="6" id="KW-0539">Nucleus</keyword>
<dbReference type="Pfam" id="PF00018">
    <property type="entry name" value="SH3_1"/>
    <property type="match status" value="1"/>
</dbReference>
<evidence type="ECO:0000256" key="1">
    <source>
        <dbReference type="ARBA" id="ARBA00004123"/>
    </source>
</evidence>
<dbReference type="PANTHER" id="PTHR24131:SF17">
    <property type="entry name" value="RELA-ASSOCIATED INHIBITOR ISOFORM X1"/>
    <property type="match status" value="1"/>
</dbReference>
<dbReference type="RefSeq" id="XP_032063056.1">
    <property type="nucleotide sequence ID" value="XM_032207165.1"/>
</dbReference>
<sequence>MEPAEKVELENLGKEAFSGERDLGVLEDSKLNKSQACAFATKKANDILGSPVQETQNYWREFMKGPRRTPLHCAASCNDTAICVALVRHGAACYATTSDGCLALDKCDPYRDGYAECHSYLTKVEQSLGQRHGGVVYALWDYEAAQGDELSFRKGDPVTVLRRQPPGEHEWCWAALRGQEGFVPRSFFGVGAPGGGGYRGVGGNPGL</sequence>
<evidence type="ECO:0000256" key="6">
    <source>
        <dbReference type="ARBA" id="ARBA00023242"/>
    </source>
</evidence>
<evidence type="ECO:0000313" key="9">
    <source>
        <dbReference type="Proteomes" id="UP000504639"/>
    </source>
</evidence>
<dbReference type="Gene3D" id="1.25.40.20">
    <property type="entry name" value="Ankyrin repeat-containing domain"/>
    <property type="match status" value="1"/>
</dbReference>
<dbReference type="GeneID" id="116501559"/>
<protein>
    <submittedName>
        <fullName evidence="10">RelA-associated inhibitor-like</fullName>
    </submittedName>
</protein>
<dbReference type="PANTHER" id="PTHR24131">
    <property type="entry name" value="APOPTOSIS-STIMULATING OF P53 PROTEIN"/>
    <property type="match status" value="1"/>
</dbReference>
<gene>
    <name evidence="10" type="primary">LOC116501559</name>
</gene>
<evidence type="ECO:0000259" key="8">
    <source>
        <dbReference type="PROSITE" id="PS50002"/>
    </source>
</evidence>
<feature type="domain" description="SH3" evidence="8">
    <location>
        <begin position="131"/>
        <end position="193"/>
    </location>
</feature>
<dbReference type="Pfam" id="PF00023">
    <property type="entry name" value="Ank"/>
    <property type="match status" value="1"/>
</dbReference>
<keyword evidence="4" id="KW-0677">Repeat</keyword>
<dbReference type="InterPro" id="IPR002110">
    <property type="entry name" value="Ankyrin_rpt"/>
</dbReference>
<name>A0A6J3EH49_AYTFU</name>
<dbReference type="InterPro" id="IPR047163">
    <property type="entry name" value="ASPP1/2"/>
</dbReference>
<dbReference type="SMART" id="SM00326">
    <property type="entry name" value="SH3"/>
    <property type="match status" value="1"/>
</dbReference>